<keyword evidence="8" id="KW-1185">Reference proteome</keyword>
<sequence length="160" mass="18210">MDSFSSQLNAVLVDTFNNILKFEEDLLKQSTNIDLSINEMHLIEHVGKNTNDGRTISDLAQSLNITLPSVTVAINKLAKKGYVKKEKSNTDGRVVYVRLTDKGLRIDKIHQYFHVKMVKDISKEMTDEEKEVLIHGMEKLNGFFRKKLSRLADEDESSAP</sequence>
<name>A0A1F2PFP1_9FIRM</name>
<dbReference type="Proteomes" id="UP001163550">
    <property type="component" value="Chromosome"/>
</dbReference>
<dbReference type="SMART" id="SM00347">
    <property type="entry name" value="HTH_MARR"/>
    <property type="match status" value="1"/>
</dbReference>
<dbReference type="PANTHER" id="PTHR42756:SF1">
    <property type="entry name" value="TRANSCRIPTIONAL REPRESSOR OF EMRAB OPERON"/>
    <property type="match status" value="1"/>
</dbReference>
<dbReference type="OrthoDB" id="5461037at2"/>
<dbReference type="RefSeq" id="WP_070372237.1">
    <property type="nucleotide sequence ID" value="NZ_CABIIK010000015.1"/>
</dbReference>
<dbReference type="EMBL" id="CP087994">
    <property type="protein sequence ID" value="UYO61024.1"/>
    <property type="molecule type" value="Genomic_DNA"/>
</dbReference>
<evidence type="ECO:0000256" key="1">
    <source>
        <dbReference type="ARBA" id="ARBA00023015"/>
    </source>
</evidence>
<proteinExistence type="predicted"/>
<evidence type="ECO:0000259" key="4">
    <source>
        <dbReference type="PROSITE" id="PS50995"/>
    </source>
</evidence>
<evidence type="ECO:0000256" key="3">
    <source>
        <dbReference type="ARBA" id="ARBA00023163"/>
    </source>
</evidence>
<dbReference type="InterPro" id="IPR036390">
    <property type="entry name" value="WH_DNA-bd_sf"/>
</dbReference>
<dbReference type="EMBL" id="LKEU01000039">
    <property type="protein sequence ID" value="OFV69521.1"/>
    <property type="molecule type" value="Genomic_DNA"/>
</dbReference>
<protein>
    <submittedName>
        <fullName evidence="5">Transcriptional regulator ZitR</fullName>
    </submittedName>
    <submittedName>
        <fullName evidence="6">Winged helix DNA-binding protein</fullName>
    </submittedName>
</protein>
<dbReference type="SUPFAM" id="SSF46785">
    <property type="entry name" value="Winged helix' DNA-binding domain"/>
    <property type="match status" value="1"/>
</dbReference>
<evidence type="ECO:0000313" key="7">
    <source>
        <dbReference type="Proteomes" id="UP000176244"/>
    </source>
</evidence>
<dbReference type="PANTHER" id="PTHR42756">
    <property type="entry name" value="TRANSCRIPTIONAL REGULATOR, MARR"/>
    <property type="match status" value="1"/>
</dbReference>
<gene>
    <name evidence="5" type="primary">zitR</name>
    <name evidence="5" type="ORF">ACWI_29760</name>
    <name evidence="6" type="ORF">LNN31_09495</name>
</gene>
<dbReference type="AlphaFoldDB" id="A0A1F2PFP1"/>
<accession>A0A1F2PFP1</accession>
<reference evidence="6" key="2">
    <citation type="submission" date="2021-11" db="EMBL/GenBank/DDBJ databases">
        <title>Isoprene-degrading acetogen.</title>
        <authorList>
            <person name="Yang Y."/>
            <person name="Jin H."/>
            <person name="Yan J."/>
        </authorList>
    </citation>
    <scope>NUCLEOTIDE SEQUENCE</scope>
    <source>
        <strain evidence="6">Berkeley</strain>
    </source>
</reference>
<evidence type="ECO:0000313" key="5">
    <source>
        <dbReference type="EMBL" id="OFV69521.1"/>
    </source>
</evidence>
<dbReference type="Pfam" id="PF12802">
    <property type="entry name" value="MarR_2"/>
    <property type="match status" value="1"/>
</dbReference>
<reference evidence="5 7" key="1">
    <citation type="submission" date="2015-09" db="EMBL/GenBank/DDBJ databases">
        <title>Genome sequence of Acetobacterium wieringae DSM 1911.</title>
        <authorList>
            <person name="Poehlein A."/>
            <person name="Bengelsdorf F.R."/>
            <person name="Schiel-Bengelsdorf B."/>
            <person name="Duerre P."/>
            <person name="Daniel R."/>
        </authorList>
    </citation>
    <scope>NUCLEOTIDE SEQUENCE [LARGE SCALE GENOMIC DNA]</scope>
    <source>
        <strain evidence="5 7">DSM 1911</strain>
    </source>
</reference>
<dbReference type="GO" id="GO:0003677">
    <property type="term" value="F:DNA binding"/>
    <property type="evidence" value="ECO:0007669"/>
    <property type="project" value="UniProtKB-KW"/>
</dbReference>
<dbReference type="PROSITE" id="PS50995">
    <property type="entry name" value="HTH_MARR_2"/>
    <property type="match status" value="1"/>
</dbReference>
<dbReference type="CDD" id="cd00090">
    <property type="entry name" value="HTH_ARSR"/>
    <property type="match status" value="1"/>
</dbReference>
<keyword evidence="1" id="KW-0805">Transcription regulation</keyword>
<dbReference type="STRING" id="52694.ACWI_29760"/>
<keyword evidence="2 6" id="KW-0238">DNA-binding</keyword>
<dbReference type="GO" id="GO:0003700">
    <property type="term" value="F:DNA-binding transcription factor activity"/>
    <property type="evidence" value="ECO:0007669"/>
    <property type="project" value="InterPro"/>
</dbReference>
<evidence type="ECO:0000313" key="6">
    <source>
        <dbReference type="EMBL" id="UYO61024.1"/>
    </source>
</evidence>
<organism evidence="5 7">
    <name type="scientific">Acetobacterium wieringae</name>
    <dbReference type="NCBI Taxonomy" id="52694"/>
    <lineage>
        <taxon>Bacteria</taxon>
        <taxon>Bacillati</taxon>
        <taxon>Bacillota</taxon>
        <taxon>Clostridia</taxon>
        <taxon>Eubacteriales</taxon>
        <taxon>Eubacteriaceae</taxon>
        <taxon>Acetobacterium</taxon>
    </lineage>
</organism>
<feature type="domain" description="HTH marR-type" evidence="4">
    <location>
        <begin position="1"/>
        <end position="142"/>
    </location>
</feature>
<dbReference type="InterPro" id="IPR011991">
    <property type="entry name" value="ArsR-like_HTH"/>
</dbReference>
<dbReference type="InterPro" id="IPR000835">
    <property type="entry name" value="HTH_MarR-typ"/>
</dbReference>
<keyword evidence="3" id="KW-0804">Transcription</keyword>
<evidence type="ECO:0000256" key="2">
    <source>
        <dbReference type="ARBA" id="ARBA00023125"/>
    </source>
</evidence>
<dbReference type="PRINTS" id="PR00598">
    <property type="entry name" value="HTHMARR"/>
</dbReference>
<dbReference type="InterPro" id="IPR036388">
    <property type="entry name" value="WH-like_DNA-bd_sf"/>
</dbReference>
<evidence type="ECO:0000313" key="8">
    <source>
        <dbReference type="Proteomes" id="UP001163550"/>
    </source>
</evidence>
<dbReference type="Gene3D" id="1.10.10.10">
    <property type="entry name" value="Winged helix-like DNA-binding domain superfamily/Winged helix DNA-binding domain"/>
    <property type="match status" value="1"/>
</dbReference>
<dbReference type="Proteomes" id="UP000176244">
    <property type="component" value="Unassembled WGS sequence"/>
</dbReference>